<feature type="transmembrane region" description="Helical" evidence="5">
    <location>
        <begin position="251"/>
        <end position="273"/>
    </location>
</feature>
<feature type="transmembrane region" description="Helical" evidence="5">
    <location>
        <begin position="199"/>
        <end position="216"/>
    </location>
</feature>
<dbReference type="PANTHER" id="PTHR37422">
    <property type="entry name" value="TEICHURONIC ACID BIOSYNTHESIS PROTEIN TUAE"/>
    <property type="match status" value="1"/>
</dbReference>
<sequence>MQPILQKANLCILIAIYCLLPLLVADELRDPTETGKSLGFILCMVVLSGIYIGVICLRTLVVTFNQIDLCFLMILLWIVINRYVLASQQNFSIRFYELLALSALYVILRSLKVDHYIFLYVAILAGATIQGFIGNLQLYGFEESHHNLFPVTGSFFNPGPFAGYLASCFPLGFGIFLNKKKYPITLNANLGGLKMTLNPVYFLALCAIVSMVLILPVAESRASWLAIASACIFLAYPHFKRNRFFKKYSRSWIKILIMLIASGFLVLLIVKIYSFKQASSEGRLFVWKITLNEIAANPFLGVGFDKFESQYMDFQADYFKYHPNDRSAILSAGDVEYAFNEFLQFLVENGVIGVLFLVALIYFFIRRLDLKNEISRLAVAGIISCTVFSFFSYPSHILPIKMNAVCYLALLATVSPAKPVAYSVKKNVVVASSFFFLILGIGVLIFLNKVYTSFNNWYIANDKYQTTQYEESLKSYEKGYPTLSEDGTFLTEYGKALSMTKHFKKALYVLHKAEQINNSTIVQLAIGDSYMGMKQYAKAEQSYHTAWLMVPGRFYPKYLLVKLYLESGQNAKAVTVARELLTKEIRIKSPAIKQMLREMKKLTAETGYK</sequence>
<comment type="caution">
    <text evidence="7">The sequence shown here is derived from an EMBL/GenBank/DDBJ whole genome shotgun (WGS) entry which is preliminary data.</text>
</comment>
<evidence type="ECO:0000259" key="6">
    <source>
        <dbReference type="Pfam" id="PF04932"/>
    </source>
</evidence>
<keyword evidence="2 5" id="KW-0812">Transmembrane</keyword>
<keyword evidence="3 5" id="KW-1133">Transmembrane helix</keyword>
<feature type="transmembrane region" description="Helical" evidence="5">
    <location>
        <begin position="69"/>
        <end position="85"/>
    </location>
</feature>
<feature type="transmembrane region" description="Helical" evidence="5">
    <location>
        <begin position="377"/>
        <end position="394"/>
    </location>
</feature>
<dbReference type="InterPro" id="IPR011990">
    <property type="entry name" value="TPR-like_helical_dom_sf"/>
</dbReference>
<dbReference type="Gene3D" id="1.25.40.10">
    <property type="entry name" value="Tetratricopeptide repeat domain"/>
    <property type="match status" value="1"/>
</dbReference>
<dbReference type="Pfam" id="PF04932">
    <property type="entry name" value="Wzy_C"/>
    <property type="match status" value="1"/>
</dbReference>
<dbReference type="InterPro" id="IPR007016">
    <property type="entry name" value="O-antigen_ligase-rel_domated"/>
</dbReference>
<name>A0A4Y8SC20_9SPHI</name>
<accession>A0A4Y8SC20</accession>
<feature type="transmembrane region" description="Helical" evidence="5">
    <location>
        <begin position="91"/>
        <end position="108"/>
    </location>
</feature>
<feature type="transmembrane region" description="Helical" evidence="5">
    <location>
        <begin position="35"/>
        <end position="57"/>
    </location>
</feature>
<feature type="domain" description="O-antigen ligase-related" evidence="6">
    <location>
        <begin position="207"/>
        <end position="357"/>
    </location>
</feature>
<evidence type="ECO:0000256" key="1">
    <source>
        <dbReference type="ARBA" id="ARBA00004141"/>
    </source>
</evidence>
<feature type="transmembrane region" description="Helical" evidence="5">
    <location>
        <begin position="117"/>
        <end position="141"/>
    </location>
</feature>
<evidence type="ECO:0000256" key="5">
    <source>
        <dbReference type="SAM" id="Phobius"/>
    </source>
</evidence>
<protein>
    <recommendedName>
        <fullName evidence="6">O-antigen ligase-related domain-containing protein</fullName>
    </recommendedName>
</protein>
<evidence type="ECO:0000256" key="3">
    <source>
        <dbReference type="ARBA" id="ARBA00022989"/>
    </source>
</evidence>
<dbReference type="SUPFAM" id="SSF48452">
    <property type="entry name" value="TPR-like"/>
    <property type="match status" value="1"/>
</dbReference>
<reference evidence="7 8" key="1">
    <citation type="journal article" date="2017" name="Int. J. Syst. Evol. Microbiol.">
        <title>Mucilaginibacterpsychrotolerans sp. nov., isolated from peatlands.</title>
        <authorList>
            <person name="Deng Y."/>
            <person name="Shen L."/>
            <person name="Xu B."/>
            <person name="Liu Y."/>
            <person name="Gu Z."/>
            <person name="Liu H."/>
            <person name="Zhou Y."/>
        </authorList>
    </citation>
    <scope>NUCLEOTIDE SEQUENCE [LARGE SCALE GENOMIC DNA]</scope>
    <source>
        <strain evidence="7 8">NH7-4</strain>
    </source>
</reference>
<dbReference type="Proteomes" id="UP000297540">
    <property type="component" value="Unassembled WGS sequence"/>
</dbReference>
<dbReference type="AlphaFoldDB" id="A0A4Y8SC20"/>
<feature type="transmembrane region" description="Helical" evidence="5">
    <location>
        <begin position="429"/>
        <end position="447"/>
    </location>
</feature>
<dbReference type="GO" id="GO:0016020">
    <property type="term" value="C:membrane"/>
    <property type="evidence" value="ECO:0007669"/>
    <property type="project" value="UniProtKB-SubCell"/>
</dbReference>
<dbReference type="PANTHER" id="PTHR37422:SF13">
    <property type="entry name" value="LIPOPOLYSACCHARIDE BIOSYNTHESIS PROTEIN PA4999-RELATED"/>
    <property type="match status" value="1"/>
</dbReference>
<gene>
    <name evidence="7" type="ORF">E2R66_16460</name>
</gene>
<dbReference type="OrthoDB" id="1454576at2"/>
<dbReference type="InterPro" id="IPR051533">
    <property type="entry name" value="WaaL-like"/>
</dbReference>
<keyword evidence="8" id="KW-1185">Reference proteome</keyword>
<comment type="subcellular location">
    <subcellularLocation>
        <location evidence="1">Membrane</location>
        <topology evidence="1">Multi-pass membrane protein</topology>
    </subcellularLocation>
</comment>
<feature type="transmembrane region" description="Helical" evidence="5">
    <location>
        <begin position="161"/>
        <end position="178"/>
    </location>
</feature>
<dbReference type="RefSeq" id="WP_133232482.1">
    <property type="nucleotide sequence ID" value="NZ_SOZE01000017.1"/>
</dbReference>
<proteinExistence type="predicted"/>
<organism evidence="7 8">
    <name type="scientific">Mucilaginibacter psychrotolerans</name>
    <dbReference type="NCBI Taxonomy" id="1524096"/>
    <lineage>
        <taxon>Bacteria</taxon>
        <taxon>Pseudomonadati</taxon>
        <taxon>Bacteroidota</taxon>
        <taxon>Sphingobacteriia</taxon>
        <taxon>Sphingobacteriales</taxon>
        <taxon>Sphingobacteriaceae</taxon>
        <taxon>Mucilaginibacter</taxon>
    </lineage>
</organism>
<feature type="transmembrane region" description="Helical" evidence="5">
    <location>
        <begin position="222"/>
        <end position="239"/>
    </location>
</feature>
<feature type="transmembrane region" description="Helical" evidence="5">
    <location>
        <begin position="342"/>
        <end position="365"/>
    </location>
</feature>
<evidence type="ECO:0000256" key="2">
    <source>
        <dbReference type="ARBA" id="ARBA00022692"/>
    </source>
</evidence>
<evidence type="ECO:0000256" key="4">
    <source>
        <dbReference type="ARBA" id="ARBA00023136"/>
    </source>
</evidence>
<dbReference type="EMBL" id="SOZE01000017">
    <property type="protein sequence ID" value="TFF36137.1"/>
    <property type="molecule type" value="Genomic_DNA"/>
</dbReference>
<keyword evidence="4 5" id="KW-0472">Membrane</keyword>
<evidence type="ECO:0000313" key="7">
    <source>
        <dbReference type="EMBL" id="TFF36137.1"/>
    </source>
</evidence>
<evidence type="ECO:0000313" key="8">
    <source>
        <dbReference type="Proteomes" id="UP000297540"/>
    </source>
</evidence>